<accession>A0A0X3NMA2</accession>
<dbReference type="EMBL" id="GEEE01022186">
    <property type="protein sequence ID" value="JAP41039.1"/>
    <property type="molecule type" value="Transcribed_RNA"/>
</dbReference>
<dbReference type="PROSITE" id="PS50157">
    <property type="entry name" value="ZINC_FINGER_C2H2_2"/>
    <property type="match status" value="1"/>
</dbReference>
<protein>
    <submittedName>
        <fullName evidence="4">C2H2-type zinc finger</fullName>
    </submittedName>
</protein>
<keyword evidence="1" id="KW-0479">Metal-binding</keyword>
<gene>
    <name evidence="4" type="ORF">TR93639</name>
</gene>
<dbReference type="PROSITE" id="PS00028">
    <property type="entry name" value="ZINC_FINGER_C2H2_1"/>
    <property type="match status" value="1"/>
</dbReference>
<feature type="signal peptide" evidence="2">
    <location>
        <begin position="1"/>
        <end position="16"/>
    </location>
</feature>
<evidence type="ECO:0000256" key="2">
    <source>
        <dbReference type="SAM" id="SignalP"/>
    </source>
</evidence>
<evidence type="ECO:0000259" key="3">
    <source>
        <dbReference type="PROSITE" id="PS50157"/>
    </source>
</evidence>
<reference evidence="4" key="1">
    <citation type="submission" date="2016-01" db="EMBL/GenBank/DDBJ databases">
        <title>Reference transcriptome for the parasite Schistocephalus solidus: insights into the molecular evolution of parasitism.</title>
        <authorList>
            <person name="Hebert F.O."/>
            <person name="Grambauer S."/>
            <person name="Barber I."/>
            <person name="Landry C.R."/>
            <person name="Aubin-Horth N."/>
        </authorList>
    </citation>
    <scope>NUCLEOTIDE SEQUENCE</scope>
</reference>
<sequence>MLFALSLLFFLRLTFGDLEGCSREKSRLARRILSKIFSETNLENLDLPDACPLKPSMDYFSIQDDMLIKNHEYNWECGFCGKRFYDAHFLEKHFDNRHNETLLLREHSFCLADLCPILRCDAVRPVELGELSLFWRAAICQEKYFDNLRSQCRALIQSCPVGISAKVDRDWKAILDELLCSRLTCDSYWKTSDDESLSTVTMCKVFAVCLGVTAYALAISLRILSYNSETYY</sequence>
<dbReference type="AlphaFoldDB" id="A0A0X3NMA2"/>
<evidence type="ECO:0000256" key="1">
    <source>
        <dbReference type="PROSITE-ProRule" id="PRU00042"/>
    </source>
</evidence>
<proteinExistence type="predicted"/>
<feature type="domain" description="C2H2-type" evidence="3">
    <location>
        <begin position="75"/>
        <end position="98"/>
    </location>
</feature>
<feature type="chain" id="PRO_5007050650" evidence="2">
    <location>
        <begin position="17"/>
        <end position="232"/>
    </location>
</feature>
<keyword evidence="2" id="KW-0732">Signal</keyword>
<keyword evidence="1" id="KW-0863">Zinc-finger</keyword>
<evidence type="ECO:0000313" key="4">
    <source>
        <dbReference type="EMBL" id="JAP41039.1"/>
    </source>
</evidence>
<organism evidence="4">
    <name type="scientific">Schistocephalus solidus</name>
    <name type="common">Tapeworm</name>
    <dbReference type="NCBI Taxonomy" id="70667"/>
    <lineage>
        <taxon>Eukaryota</taxon>
        <taxon>Metazoa</taxon>
        <taxon>Spiralia</taxon>
        <taxon>Lophotrochozoa</taxon>
        <taxon>Platyhelminthes</taxon>
        <taxon>Cestoda</taxon>
        <taxon>Eucestoda</taxon>
        <taxon>Diphyllobothriidea</taxon>
        <taxon>Diphyllobothriidae</taxon>
        <taxon>Schistocephalus</taxon>
    </lineage>
</organism>
<dbReference type="InterPro" id="IPR013087">
    <property type="entry name" value="Znf_C2H2_type"/>
</dbReference>
<keyword evidence="1" id="KW-0862">Zinc</keyword>
<dbReference type="PANTHER" id="PTHR21385">
    <property type="entry name" value="ZINC FINGER PROTEIN-RELATED"/>
    <property type="match status" value="1"/>
</dbReference>
<name>A0A0X3NMA2_SCHSO</name>
<dbReference type="GO" id="GO:0008270">
    <property type="term" value="F:zinc ion binding"/>
    <property type="evidence" value="ECO:0007669"/>
    <property type="project" value="UniProtKB-KW"/>
</dbReference>
<dbReference type="PANTHER" id="PTHR21385:SF0">
    <property type="entry name" value="RE51073P"/>
    <property type="match status" value="1"/>
</dbReference>